<keyword evidence="4" id="KW-1133">Transmembrane helix</keyword>
<comment type="caution">
    <text evidence="7">The sequence shown here is derived from an EMBL/GenBank/DDBJ whole genome shotgun (WGS) entry which is preliminary data.</text>
</comment>
<name>A0A8J2KEU4_9HEXA</name>
<comment type="subcellular location">
    <subcellularLocation>
        <location evidence="1">Membrane</location>
    </subcellularLocation>
</comment>
<proteinExistence type="inferred from homology"/>
<dbReference type="PANTHER" id="PTHR12770:SF31">
    <property type="entry name" value="RUS FAMILY MEMBER 1"/>
    <property type="match status" value="1"/>
</dbReference>
<accession>A0A8J2KEU4</accession>
<evidence type="ECO:0000313" key="7">
    <source>
        <dbReference type="EMBL" id="CAG7785510.1"/>
    </source>
</evidence>
<dbReference type="AlphaFoldDB" id="A0A8J2KEU4"/>
<evidence type="ECO:0000256" key="4">
    <source>
        <dbReference type="ARBA" id="ARBA00022989"/>
    </source>
</evidence>
<dbReference type="Pfam" id="PF04884">
    <property type="entry name" value="UVB_sens_prot"/>
    <property type="match status" value="1"/>
</dbReference>
<evidence type="ECO:0000256" key="2">
    <source>
        <dbReference type="ARBA" id="ARBA00007558"/>
    </source>
</evidence>
<organism evidence="7 8">
    <name type="scientific">Allacma fusca</name>
    <dbReference type="NCBI Taxonomy" id="39272"/>
    <lineage>
        <taxon>Eukaryota</taxon>
        <taxon>Metazoa</taxon>
        <taxon>Ecdysozoa</taxon>
        <taxon>Arthropoda</taxon>
        <taxon>Hexapoda</taxon>
        <taxon>Collembola</taxon>
        <taxon>Symphypleona</taxon>
        <taxon>Sminthuridae</taxon>
        <taxon>Allacma</taxon>
    </lineage>
</organism>
<keyword evidence="3" id="KW-0812">Transmembrane</keyword>
<dbReference type="EMBL" id="CAJVCH010297846">
    <property type="protein sequence ID" value="CAG7785510.1"/>
    <property type="molecule type" value="Genomic_DNA"/>
</dbReference>
<evidence type="ECO:0000256" key="3">
    <source>
        <dbReference type="ARBA" id="ARBA00022692"/>
    </source>
</evidence>
<dbReference type="OrthoDB" id="364779at2759"/>
<comment type="similarity">
    <text evidence="2">Belongs to the RUS1 family.</text>
</comment>
<evidence type="ECO:0000259" key="6">
    <source>
        <dbReference type="Pfam" id="PF04884"/>
    </source>
</evidence>
<dbReference type="InterPro" id="IPR054549">
    <property type="entry name" value="UVB_sens_RUS_dom"/>
</dbReference>
<reference evidence="7" key="1">
    <citation type="submission" date="2021-06" db="EMBL/GenBank/DDBJ databases">
        <authorList>
            <person name="Hodson N. C."/>
            <person name="Mongue J. A."/>
            <person name="Jaron S. K."/>
        </authorList>
    </citation>
    <scope>NUCLEOTIDE SEQUENCE</scope>
</reference>
<protein>
    <recommendedName>
        <fullName evidence="6">Protein root UVB sensitive/RUS domain-containing protein</fullName>
    </recommendedName>
</protein>
<sequence length="451" mass="49591">MKDPNKQDAVLISENRGLYSSNWNYIIRKPGAGSDSREIIDRVADEGTRNNEFTNWFNKLRLTIRQVFLPYGYPASVSSDYLNYQIYDTIQAFCSSLTGALATEAVMKGVGVGDEAATPLAAAVTWLLKSGSGMIGQIVFTWAQGTSLDCDCKKWRFFADMVNDTAIFIDLLTPALNPDIRVAVFCLSSVARSLVGVAGGATRAAITQHQARQNNTADVSAKDGSQETLVNLVALIASLLLLPNVSGNTGLIWTLYLLFTALHLLANFKALKSLQLESLNTSRLLHCLSQFVKNETVPSIADVNNRESLFIGVGIHDAAVTQSQYQIKPGVPFAVATGLDSDHQGNSCLLESVEKLISSSDGKRFLIIPRPDKKIIYVVLDETIPPWELIEGYSRAFFLSYQLSTNNTSGMSSACTNQWLRFESALTSAGYSKRMALLKTEDWRATWRKQL</sequence>
<dbReference type="GO" id="GO:0016020">
    <property type="term" value="C:membrane"/>
    <property type="evidence" value="ECO:0007669"/>
    <property type="project" value="UniProtKB-SubCell"/>
</dbReference>
<keyword evidence="5" id="KW-0472">Membrane</keyword>
<dbReference type="PANTHER" id="PTHR12770">
    <property type="entry name" value="RUS1 FAMILY PROTEIN C16ORF58"/>
    <property type="match status" value="1"/>
</dbReference>
<feature type="domain" description="Protein root UVB sensitive/RUS" evidence="6">
    <location>
        <begin position="59"/>
        <end position="294"/>
    </location>
</feature>
<evidence type="ECO:0000256" key="1">
    <source>
        <dbReference type="ARBA" id="ARBA00004370"/>
    </source>
</evidence>
<evidence type="ECO:0000256" key="5">
    <source>
        <dbReference type="ARBA" id="ARBA00023136"/>
    </source>
</evidence>
<dbReference type="InterPro" id="IPR006968">
    <property type="entry name" value="RUS_fam"/>
</dbReference>
<evidence type="ECO:0000313" key="8">
    <source>
        <dbReference type="Proteomes" id="UP000708208"/>
    </source>
</evidence>
<dbReference type="Proteomes" id="UP000708208">
    <property type="component" value="Unassembled WGS sequence"/>
</dbReference>
<gene>
    <name evidence="7" type="ORF">AFUS01_LOCUS24128</name>
</gene>
<keyword evidence="8" id="KW-1185">Reference proteome</keyword>